<protein>
    <submittedName>
        <fullName evidence="1">Uncharacterized protein</fullName>
    </submittedName>
</protein>
<accession>A0A1B6GPJ9</accession>
<organism evidence="1">
    <name type="scientific">Cuerna arida</name>
    <dbReference type="NCBI Taxonomy" id="1464854"/>
    <lineage>
        <taxon>Eukaryota</taxon>
        <taxon>Metazoa</taxon>
        <taxon>Ecdysozoa</taxon>
        <taxon>Arthropoda</taxon>
        <taxon>Hexapoda</taxon>
        <taxon>Insecta</taxon>
        <taxon>Pterygota</taxon>
        <taxon>Neoptera</taxon>
        <taxon>Paraneoptera</taxon>
        <taxon>Hemiptera</taxon>
        <taxon>Auchenorrhyncha</taxon>
        <taxon>Membracoidea</taxon>
        <taxon>Cicadellidae</taxon>
        <taxon>Cicadellinae</taxon>
        <taxon>Proconiini</taxon>
        <taxon>Cuerna</taxon>
    </lineage>
</organism>
<dbReference type="EMBL" id="GECZ01005422">
    <property type="protein sequence ID" value="JAS64347.1"/>
    <property type="molecule type" value="Transcribed_RNA"/>
</dbReference>
<proteinExistence type="predicted"/>
<evidence type="ECO:0000313" key="1">
    <source>
        <dbReference type="EMBL" id="JAS64347.1"/>
    </source>
</evidence>
<gene>
    <name evidence="1" type="ORF">g.43927</name>
</gene>
<reference evidence="1" key="1">
    <citation type="submission" date="2015-11" db="EMBL/GenBank/DDBJ databases">
        <title>De novo transcriptome assembly of four potential Pierce s Disease insect vectors from Arizona vineyards.</title>
        <authorList>
            <person name="Tassone E.E."/>
        </authorList>
    </citation>
    <scope>NUCLEOTIDE SEQUENCE</scope>
</reference>
<dbReference type="AlphaFoldDB" id="A0A1B6GPJ9"/>
<sequence length="152" mass="18261">MTTERRNMSNRNLLKLKQLLRQQEWDEIYYTDDTNAAYNKFNRILTQTLDQACPIIKTSYRKKKVFNLLNDNTASLLKQRFISAQNLYHATGREEHKRNAALSKKDYDLRLRHLRQQDTARKVAESDNKTKVLWNIINTERKSTRHRYCLQN</sequence>
<name>A0A1B6GPJ9_9HEMI</name>